<dbReference type="Proteomes" id="UP000093412">
    <property type="component" value="Unassembled WGS sequence"/>
</dbReference>
<reference evidence="5 7" key="2">
    <citation type="submission" date="2016-06" db="EMBL/GenBank/DDBJ databases">
        <title>Genome sequence of Oerskovia enterophila DSM 43852.</title>
        <authorList>
            <person name="Poehlein A."/>
            <person name="Jag V."/>
            <person name="Bengelsdorf F.R."/>
            <person name="Daniel R."/>
            <person name="Duerre P."/>
        </authorList>
    </citation>
    <scope>NUCLEOTIDE SEQUENCE [LARGE SCALE GENOMIC DNA]</scope>
    <source>
        <strain evidence="5 7">DSM 43852</strain>
    </source>
</reference>
<dbReference type="InterPro" id="IPR001173">
    <property type="entry name" value="Glyco_trans_2-like"/>
</dbReference>
<dbReference type="Pfam" id="PF00535">
    <property type="entry name" value="Glycos_transf_2"/>
    <property type="match status" value="1"/>
</dbReference>
<dbReference type="RefSeq" id="WP_068625269.1">
    <property type="nucleotide sequence ID" value="NZ_LRIE01000076.1"/>
</dbReference>
<feature type="domain" description="Glycosyltransferase 2-like" evidence="3">
    <location>
        <begin position="6"/>
        <end position="120"/>
    </location>
</feature>
<dbReference type="CDD" id="cd00761">
    <property type="entry name" value="Glyco_tranf_GTA_type"/>
    <property type="match status" value="1"/>
</dbReference>
<name>A0A161YG24_9CELL</name>
<dbReference type="PANTHER" id="PTHR22916">
    <property type="entry name" value="GLYCOSYLTRANSFERASE"/>
    <property type="match status" value="1"/>
</dbReference>
<keyword evidence="2 4" id="KW-0808">Transferase</keyword>
<comment type="caution">
    <text evidence="4">The sequence shown here is derived from an EMBL/GenBank/DDBJ whole genome shotgun (WGS) entry which is preliminary data.</text>
</comment>
<accession>A0A161YG24</accession>
<evidence type="ECO:0000256" key="2">
    <source>
        <dbReference type="ARBA" id="ARBA00022679"/>
    </source>
</evidence>
<dbReference type="Proteomes" id="UP000076447">
    <property type="component" value="Unassembled WGS sequence"/>
</dbReference>
<evidence type="ECO:0000313" key="4">
    <source>
        <dbReference type="EMBL" id="KZM34928.1"/>
    </source>
</evidence>
<proteinExistence type="predicted"/>
<keyword evidence="1 4" id="KW-0328">Glycosyltransferase</keyword>
<dbReference type="Gene3D" id="3.90.550.10">
    <property type="entry name" value="Spore Coat Polysaccharide Biosynthesis Protein SpsA, Chain A"/>
    <property type="match status" value="1"/>
</dbReference>
<dbReference type="EC" id="2.4.-.-" evidence="4 5"/>
<dbReference type="EMBL" id="MAQA01000013">
    <property type="protein sequence ID" value="OCI31769.1"/>
    <property type="molecule type" value="Genomic_DNA"/>
</dbReference>
<evidence type="ECO:0000259" key="3">
    <source>
        <dbReference type="Pfam" id="PF00535"/>
    </source>
</evidence>
<evidence type="ECO:0000313" key="5">
    <source>
        <dbReference type="EMBL" id="OCI31769.1"/>
    </source>
</evidence>
<dbReference type="AlphaFoldDB" id="A0A161YG24"/>
<dbReference type="STRING" id="43678.OJAG_25100"/>
<evidence type="ECO:0000313" key="6">
    <source>
        <dbReference type="Proteomes" id="UP000076447"/>
    </source>
</evidence>
<protein>
    <submittedName>
        <fullName evidence="4 5">Glycosyltransferase EpsH</fullName>
        <ecNumber evidence="4 5">2.4.-.-</ecNumber>
    </submittedName>
</protein>
<evidence type="ECO:0000313" key="7">
    <source>
        <dbReference type="Proteomes" id="UP000093412"/>
    </source>
</evidence>
<dbReference type="GO" id="GO:0016757">
    <property type="term" value="F:glycosyltransferase activity"/>
    <property type="evidence" value="ECO:0007669"/>
    <property type="project" value="UniProtKB-KW"/>
</dbReference>
<dbReference type="OrthoDB" id="396512at2"/>
<organism evidence="4 6">
    <name type="scientific">Oerskovia enterophila</name>
    <dbReference type="NCBI Taxonomy" id="43678"/>
    <lineage>
        <taxon>Bacteria</taxon>
        <taxon>Bacillati</taxon>
        <taxon>Actinomycetota</taxon>
        <taxon>Actinomycetes</taxon>
        <taxon>Micrococcales</taxon>
        <taxon>Cellulomonadaceae</taxon>
        <taxon>Oerskovia</taxon>
    </lineage>
</organism>
<dbReference type="PANTHER" id="PTHR22916:SF51">
    <property type="entry name" value="GLYCOSYLTRANSFERASE EPSH-RELATED"/>
    <property type="match status" value="1"/>
</dbReference>
<keyword evidence="7" id="KW-1185">Reference proteome</keyword>
<gene>
    <name evidence="4" type="primary">epsH</name>
    <name evidence="5" type="ORF">OERS_14400</name>
    <name evidence="4" type="ORF">OJAG_25100</name>
</gene>
<dbReference type="PATRIC" id="fig|43678.3.peg.2625"/>
<sequence length="342" mass="38466">MSKLLTIVVPCYNSAAYMERCIESLLPGGDLVEILIVNDGSFDATGAVADRYADAYPGVVTAIHQVNGGHGAAINTGLGHASGRFIKIVDSDDWLDPDAYRRVLETLGGFAAAGTGVDVLVSNFVYEKVDKRKKTAVRYTNALPRNRVMGWDQVGRFRKSQYILMHSLIYRTDLLREVGLVLPEHSFYVDNLYAYAPLPAVRTLYYLDVDLYRYYIGRADQSVNEDVMISRVDQQLRINRAMMNHLRAVRADPSAPRALQRYMLHYINIVSMVSSMLLLRSGTPQSLAKKDTFWAEVRTQDPALYRRLRRTTLHQISNLPGRPGRGISVLAYKTAQRVIGFN</sequence>
<dbReference type="EMBL" id="LRIE01000076">
    <property type="protein sequence ID" value="KZM34928.1"/>
    <property type="molecule type" value="Genomic_DNA"/>
</dbReference>
<dbReference type="InterPro" id="IPR029044">
    <property type="entry name" value="Nucleotide-diphossugar_trans"/>
</dbReference>
<dbReference type="SUPFAM" id="SSF53448">
    <property type="entry name" value="Nucleotide-diphospho-sugar transferases"/>
    <property type="match status" value="1"/>
</dbReference>
<evidence type="ECO:0000256" key="1">
    <source>
        <dbReference type="ARBA" id="ARBA00022676"/>
    </source>
</evidence>
<reference evidence="4 6" key="1">
    <citation type="submission" date="2016-01" db="EMBL/GenBank/DDBJ databases">
        <title>Genome sequence of Oerskovia enterophila VJag, an agar and cellulose degrading bacterium.</title>
        <authorList>
            <person name="Poehlein A."/>
            <person name="Jag V."/>
            <person name="Bengelsdorf F."/>
            <person name="Duerre P."/>
            <person name="Daniel R."/>
        </authorList>
    </citation>
    <scope>NUCLEOTIDE SEQUENCE [LARGE SCALE GENOMIC DNA]</scope>
    <source>
        <strain evidence="4 6">VJag</strain>
    </source>
</reference>